<dbReference type="PANTHER" id="PTHR30100:SF1">
    <property type="entry name" value="PHOSPHATE ACYLTRANSFERASE"/>
    <property type="match status" value="1"/>
</dbReference>
<dbReference type="AlphaFoldDB" id="A0A561R289"/>
<organism evidence="11 12">
    <name type="scientific">Neorhizobium alkalisoli</name>
    <dbReference type="NCBI Taxonomy" id="528178"/>
    <lineage>
        <taxon>Bacteria</taxon>
        <taxon>Pseudomonadati</taxon>
        <taxon>Pseudomonadota</taxon>
        <taxon>Alphaproteobacteria</taxon>
        <taxon>Hyphomicrobiales</taxon>
        <taxon>Rhizobiaceae</taxon>
        <taxon>Rhizobium/Agrobacterium group</taxon>
        <taxon>Neorhizobium</taxon>
    </lineage>
</organism>
<dbReference type="OrthoDB" id="9806408at2"/>
<comment type="similarity">
    <text evidence="10">Belongs to the PlsX family.</text>
</comment>
<keyword evidence="11" id="KW-0012">Acyltransferase</keyword>
<comment type="pathway">
    <text evidence="10">Lipid metabolism; phospholipid metabolism.</text>
</comment>
<keyword evidence="7 10" id="KW-1208">Phospholipid metabolism</keyword>
<keyword evidence="3 10" id="KW-0444">Lipid biosynthesis</keyword>
<proteinExistence type="inferred from homology"/>
<comment type="subunit">
    <text evidence="9 10">Homodimer. Probably interacts with PlsY.</text>
</comment>
<evidence type="ECO:0000256" key="1">
    <source>
        <dbReference type="ARBA" id="ARBA00001232"/>
    </source>
</evidence>
<dbReference type="Proteomes" id="UP000320653">
    <property type="component" value="Unassembled WGS sequence"/>
</dbReference>
<gene>
    <name evidence="10" type="primary">plsX</name>
    <name evidence="11" type="ORF">FHW37_102360</name>
</gene>
<dbReference type="EC" id="2.3.1.274" evidence="8 10"/>
<evidence type="ECO:0000256" key="10">
    <source>
        <dbReference type="HAMAP-Rule" id="MF_00019"/>
    </source>
</evidence>
<dbReference type="RefSeq" id="WP_145634534.1">
    <property type="nucleotide sequence ID" value="NZ_VIWP01000002.1"/>
</dbReference>
<dbReference type="EMBL" id="VIWP01000002">
    <property type="protein sequence ID" value="TWF56721.1"/>
    <property type="molecule type" value="Genomic_DNA"/>
</dbReference>
<protein>
    <recommendedName>
        <fullName evidence="8 10">Phosphate acyltransferase</fullName>
        <ecNumber evidence="8 10">2.3.1.274</ecNumber>
    </recommendedName>
    <alternativeName>
        <fullName evidence="10">Acyl-ACP phosphotransacylase</fullName>
    </alternativeName>
    <alternativeName>
        <fullName evidence="10">Acyl-[acyl-carrier-protein]--phosphate acyltransferase</fullName>
    </alternativeName>
    <alternativeName>
        <fullName evidence="10">Phosphate-acyl-ACP acyltransferase</fullName>
    </alternativeName>
</protein>
<dbReference type="UniPathway" id="UPA00085"/>
<dbReference type="GO" id="GO:0006633">
    <property type="term" value="P:fatty acid biosynthetic process"/>
    <property type="evidence" value="ECO:0007669"/>
    <property type="project" value="UniProtKB-UniRule"/>
</dbReference>
<keyword evidence="12" id="KW-1185">Reference proteome</keyword>
<comment type="caution">
    <text evidence="11">The sequence shown here is derived from an EMBL/GenBank/DDBJ whole genome shotgun (WGS) entry which is preliminary data.</text>
</comment>
<accession>A0A561R289</accession>
<evidence type="ECO:0000256" key="5">
    <source>
        <dbReference type="ARBA" id="ARBA00023098"/>
    </source>
</evidence>
<evidence type="ECO:0000256" key="8">
    <source>
        <dbReference type="ARBA" id="ARBA00024069"/>
    </source>
</evidence>
<evidence type="ECO:0000256" key="2">
    <source>
        <dbReference type="ARBA" id="ARBA00022490"/>
    </source>
</evidence>
<evidence type="ECO:0000256" key="7">
    <source>
        <dbReference type="ARBA" id="ARBA00023264"/>
    </source>
</evidence>
<dbReference type="HAMAP" id="MF_00019">
    <property type="entry name" value="PlsX"/>
    <property type="match status" value="1"/>
</dbReference>
<evidence type="ECO:0000256" key="9">
    <source>
        <dbReference type="ARBA" id="ARBA00046608"/>
    </source>
</evidence>
<reference evidence="11 12" key="1">
    <citation type="submission" date="2019-06" db="EMBL/GenBank/DDBJ databases">
        <title>Sorghum-associated microbial communities from plants grown in Nebraska, USA.</title>
        <authorList>
            <person name="Schachtman D."/>
        </authorList>
    </citation>
    <scope>NUCLEOTIDE SEQUENCE [LARGE SCALE GENOMIC DNA]</scope>
    <source>
        <strain evidence="11 12">1225</strain>
    </source>
</reference>
<sequence length="348" mass="37147">MIRISIDAMGGDFGPEVVIPGAAKALERHPDVNFLIYGLKAQCEPLLAKYPKLRDRSVFHECELAVGMDEKPSAALRRGRYVSTMWRTIEAVKLGEADVAVSAGNTGALMAMAKFCLRTMASIERPAIAGIWPTLKGESIVLDIGATIGADAQQLLDFALMGGAMARALFELDRPTVGLLNVGVEEVKGQEEVKEAGRLIREASLPTIAYHGFVEGDDIGKGTVDVVVTEGFTGNIALKAAEGTARQIATLLRESMSRTLLAKIGYLLAKPAFDRLREKMDPNKVNGGVFLGLNGIVIKSHGGTNADGFAAAIDVGYDMARNDLNAKIAQDLKIYHAKRQPSAGPEAA</sequence>
<keyword evidence="4 10" id="KW-0808">Transferase</keyword>
<dbReference type="Pfam" id="PF02504">
    <property type="entry name" value="FA_synthesis"/>
    <property type="match status" value="1"/>
</dbReference>
<keyword evidence="5 10" id="KW-0443">Lipid metabolism</keyword>
<dbReference type="GO" id="GO:0008654">
    <property type="term" value="P:phospholipid biosynthetic process"/>
    <property type="evidence" value="ECO:0007669"/>
    <property type="project" value="UniProtKB-KW"/>
</dbReference>
<evidence type="ECO:0000256" key="4">
    <source>
        <dbReference type="ARBA" id="ARBA00022679"/>
    </source>
</evidence>
<evidence type="ECO:0000313" key="11">
    <source>
        <dbReference type="EMBL" id="TWF56721.1"/>
    </source>
</evidence>
<dbReference type="PANTHER" id="PTHR30100">
    <property type="entry name" value="FATTY ACID/PHOSPHOLIPID SYNTHESIS PROTEIN PLSX"/>
    <property type="match status" value="1"/>
</dbReference>
<comment type="subcellular location">
    <subcellularLocation>
        <location evidence="10">Cytoplasm</location>
    </subcellularLocation>
    <text evidence="10">Associated with the membrane possibly through PlsY.</text>
</comment>
<keyword evidence="2 10" id="KW-0963">Cytoplasm</keyword>
<dbReference type="GO" id="GO:0005737">
    <property type="term" value="C:cytoplasm"/>
    <property type="evidence" value="ECO:0007669"/>
    <property type="project" value="UniProtKB-SubCell"/>
</dbReference>
<dbReference type="Gene3D" id="3.40.718.10">
    <property type="entry name" value="Isopropylmalate Dehydrogenase"/>
    <property type="match status" value="1"/>
</dbReference>
<dbReference type="PIRSF" id="PIRSF002465">
    <property type="entry name" value="Phsphlp_syn_PlsX"/>
    <property type="match status" value="1"/>
</dbReference>
<dbReference type="InterPro" id="IPR012281">
    <property type="entry name" value="Phospholipid_synth_PlsX-like"/>
</dbReference>
<comment type="function">
    <text evidence="10">Catalyzes the reversible formation of acyl-phosphate (acyl-PO(4)) from acyl-[acyl-carrier-protein] (acyl-ACP). This enzyme utilizes acyl-ACP as fatty acyl donor, but not acyl-CoA.</text>
</comment>
<keyword evidence="6 10" id="KW-0594">Phospholipid biosynthesis</keyword>
<dbReference type="NCBIfam" id="TIGR00182">
    <property type="entry name" value="plsX"/>
    <property type="match status" value="1"/>
</dbReference>
<name>A0A561R289_9HYPH</name>
<evidence type="ECO:0000313" key="12">
    <source>
        <dbReference type="Proteomes" id="UP000320653"/>
    </source>
</evidence>
<dbReference type="GO" id="GO:0043811">
    <property type="term" value="F:phosphate:acyl-[acyl carrier protein] acyltransferase activity"/>
    <property type="evidence" value="ECO:0007669"/>
    <property type="project" value="UniProtKB-UniRule"/>
</dbReference>
<evidence type="ECO:0000256" key="3">
    <source>
        <dbReference type="ARBA" id="ARBA00022516"/>
    </source>
</evidence>
<dbReference type="SUPFAM" id="SSF53659">
    <property type="entry name" value="Isocitrate/Isopropylmalate dehydrogenase-like"/>
    <property type="match status" value="1"/>
</dbReference>
<evidence type="ECO:0000256" key="6">
    <source>
        <dbReference type="ARBA" id="ARBA00023209"/>
    </source>
</evidence>
<comment type="catalytic activity">
    <reaction evidence="1 10">
        <text>a fatty acyl-[ACP] + phosphate = an acyl phosphate + holo-[ACP]</text>
        <dbReference type="Rhea" id="RHEA:42292"/>
        <dbReference type="Rhea" id="RHEA-COMP:9685"/>
        <dbReference type="Rhea" id="RHEA-COMP:14125"/>
        <dbReference type="ChEBI" id="CHEBI:43474"/>
        <dbReference type="ChEBI" id="CHEBI:59918"/>
        <dbReference type="ChEBI" id="CHEBI:64479"/>
        <dbReference type="ChEBI" id="CHEBI:138651"/>
        <dbReference type="EC" id="2.3.1.274"/>
    </reaction>
</comment>
<dbReference type="InterPro" id="IPR003664">
    <property type="entry name" value="FA_synthesis"/>
</dbReference>